<evidence type="ECO:0000313" key="7">
    <source>
        <dbReference type="EMBL" id="EPS62274.1"/>
    </source>
</evidence>
<accession>S8C689</accession>
<evidence type="ECO:0000256" key="6">
    <source>
        <dbReference type="SAM" id="Phobius"/>
    </source>
</evidence>
<dbReference type="EMBL" id="AUSU01006257">
    <property type="protein sequence ID" value="EPS62274.1"/>
    <property type="molecule type" value="Genomic_DNA"/>
</dbReference>
<dbReference type="AlphaFoldDB" id="S8C689"/>
<evidence type="ECO:0000256" key="5">
    <source>
        <dbReference type="ARBA" id="ARBA00023136"/>
    </source>
</evidence>
<protein>
    <recommendedName>
        <fullName evidence="9">Tetraspanin-2</fullName>
    </recommendedName>
</protein>
<evidence type="ECO:0008006" key="9">
    <source>
        <dbReference type="Google" id="ProtNLM"/>
    </source>
</evidence>
<dbReference type="GO" id="GO:0016020">
    <property type="term" value="C:membrane"/>
    <property type="evidence" value="ECO:0007669"/>
    <property type="project" value="UniProtKB-SubCell"/>
</dbReference>
<comment type="subcellular location">
    <subcellularLocation>
        <location evidence="1">Membrane</location>
        <topology evidence="1">Multi-pass membrane protein</topology>
    </subcellularLocation>
</comment>
<evidence type="ECO:0000256" key="3">
    <source>
        <dbReference type="ARBA" id="ARBA00022692"/>
    </source>
</evidence>
<name>S8C689_9LAMI</name>
<keyword evidence="8" id="KW-1185">Reference proteome</keyword>
<comment type="caution">
    <text evidence="7">The sequence shown here is derived from an EMBL/GenBank/DDBJ whole genome shotgun (WGS) entry which is preliminary data.</text>
</comment>
<evidence type="ECO:0000256" key="1">
    <source>
        <dbReference type="ARBA" id="ARBA00004141"/>
    </source>
</evidence>
<evidence type="ECO:0000256" key="2">
    <source>
        <dbReference type="ARBA" id="ARBA00006840"/>
    </source>
</evidence>
<dbReference type="OrthoDB" id="664300at2759"/>
<evidence type="ECO:0000256" key="4">
    <source>
        <dbReference type="ARBA" id="ARBA00022989"/>
    </source>
</evidence>
<dbReference type="InterPro" id="IPR044991">
    <property type="entry name" value="TET_plant"/>
</dbReference>
<keyword evidence="5 6" id="KW-0472">Membrane</keyword>
<gene>
    <name evidence="7" type="ORF">M569_12516</name>
</gene>
<reference evidence="7 8" key="1">
    <citation type="journal article" date="2013" name="BMC Genomics">
        <title>The miniature genome of a carnivorous plant Genlisea aurea contains a low number of genes and short non-coding sequences.</title>
        <authorList>
            <person name="Leushkin E.V."/>
            <person name="Sutormin R.A."/>
            <person name="Nabieva E.R."/>
            <person name="Penin A.A."/>
            <person name="Kondrashov A.S."/>
            <person name="Logacheva M.D."/>
        </authorList>
    </citation>
    <scope>NUCLEOTIDE SEQUENCE [LARGE SCALE GENOMIC DNA]</scope>
</reference>
<keyword evidence="4 6" id="KW-1133">Transmembrane helix</keyword>
<feature type="transmembrane region" description="Helical" evidence="6">
    <location>
        <begin position="41"/>
        <end position="61"/>
    </location>
</feature>
<keyword evidence="3 6" id="KW-0812">Transmembrane</keyword>
<dbReference type="Pfam" id="PF00335">
    <property type="entry name" value="Tetraspanin"/>
    <property type="match status" value="1"/>
</dbReference>
<feature type="transmembrane region" description="Helical" evidence="6">
    <location>
        <begin position="229"/>
        <end position="247"/>
    </location>
</feature>
<dbReference type="PANTHER" id="PTHR32191">
    <property type="entry name" value="TETRASPANIN-8-RELATED"/>
    <property type="match status" value="1"/>
</dbReference>
<comment type="similarity">
    <text evidence="2">Belongs to the tetraspanin (TM4SF) family.</text>
</comment>
<feature type="transmembrane region" description="Helical" evidence="6">
    <location>
        <begin position="67"/>
        <end position="91"/>
    </location>
</feature>
<feature type="transmembrane region" description="Helical" evidence="6">
    <location>
        <begin position="6"/>
        <end position="29"/>
    </location>
</feature>
<dbReference type="Proteomes" id="UP000015453">
    <property type="component" value="Unassembled WGS sequence"/>
</dbReference>
<evidence type="ECO:0000313" key="8">
    <source>
        <dbReference type="Proteomes" id="UP000015453"/>
    </source>
</evidence>
<dbReference type="GO" id="GO:0009734">
    <property type="term" value="P:auxin-activated signaling pathway"/>
    <property type="evidence" value="ECO:0007669"/>
    <property type="project" value="InterPro"/>
</dbReference>
<organism evidence="7 8">
    <name type="scientific">Genlisea aurea</name>
    <dbReference type="NCBI Taxonomy" id="192259"/>
    <lineage>
        <taxon>Eukaryota</taxon>
        <taxon>Viridiplantae</taxon>
        <taxon>Streptophyta</taxon>
        <taxon>Embryophyta</taxon>
        <taxon>Tracheophyta</taxon>
        <taxon>Spermatophyta</taxon>
        <taxon>Magnoliopsida</taxon>
        <taxon>eudicotyledons</taxon>
        <taxon>Gunneridae</taxon>
        <taxon>Pentapetalae</taxon>
        <taxon>asterids</taxon>
        <taxon>lamiids</taxon>
        <taxon>Lamiales</taxon>
        <taxon>Lentibulariaceae</taxon>
        <taxon>Genlisea</taxon>
    </lineage>
</organism>
<sequence length="268" mass="29493">MAVSNTITAILNFTAVLCSIAVIGAGIWLNDECIHRLRWPVILLGLAFLAVSLSGFVGAYWKKETLLAIYLISMFVLIVLLLALLVLAFVVTRPSGAYSVPGVGFEEYRLEGFSSWLRDRVAGGDNWAANIKPCLESTQICYRLNRRPYISAADFFAAHLSPIESGCCKPPLTCGFQYSSPTTWVVGPTSSTSAADCSVWENDPTRLCYGCDSCRAGFLADLRSRWSKAAVVLIVTLTVLIWVYLVACSAFRNAQTESLFRSYKRGWV</sequence>
<proteinExistence type="inferred from homology"/>
<dbReference type="InterPro" id="IPR018499">
    <property type="entry name" value="Tetraspanin/Peripherin"/>
</dbReference>